<sequence length="415" mass="46283">MLILLILVHLFSKNRSVMPIALHFAPRSSTDTCDDINNCRKLFDIVWSCLATIFACTWVSVHPNVPPPNQSWLALFWRRLKMMLIGIIAPEIMVGFAAGQFWGARILSKGGSTDLSSSNSYQSHEIFAEYSFSRTHGFFFCMGGFVSAAGYPVATKEQLEDLDLGPEFLKAIQNVDVEDIRDKSKGDVLSKGVALAQGIWFTTQCFARMHQHLEVTELEVATLAFAVVNIFIWLLWWDKPLDVQRPLVVGLPKPPDAHLTSRVPMLRWNRFLYAIFGTKENDDYNPLSSTSVPSFWSLSMDNDLLLGVTGITTLGGSVLGAVHCAAWNTNFPTTTEMWIWRACSLMIAAIPVVSFIACLLAAIISETSFNQTKLFTIMAMVLMGPIPVYILARLILIVLPPHGLTLATPIRVRER</sequence>
<dbReference type="PANTHER" id="PTHR35043">
    <property type="entry name" value="TRANSCRIPTION FACTOR DOMAIN-CONTAINING PROTEIN"/>
    <property type="match status" value="1"/>
</dbReference>
<evidence type="ECO:0000256" key="1">
    <source>
        <dbReference type="SAM" id="Phobius"/>
    </source>
</evidence>
<dbReference type="Proteomes" id="UP000620124">
    <property type="component" value="Unassembled WGS sequence"/>
</dbReference>
<feature type="transmembrane region" description="Helical" evidence="1">
    <location>
        <begin position="45"/>
        <end position="61"/>
    </location>
</feature>
<keyword evidence="2" id="KW-0732">Signal</keyword>
<gene>
    <name evidence="3" type="ORF">MVEN_00934400</name>
</gene>
<protein>
    <submittedName>
        <fullName evidence="3">Uncharacterized protein</fullName>
    </submittedName>
</protein>
<dbReference type="EMBL" id="JACAZI010000007">
    <property type="protein sequence ID" value="KAF7356046.1"/>
    <property type="molecule type" value="Genomic_DNA"/>
</dbReference>
<name>A0A8H6YCX6_9AGAR</name>
<comment type="caution">
    <text evidence="3">The sequence shown here is derived from an EMBL/GenBank/DDBJ whole genome shotgun (WGS) entry which is preliminary data.</text>
</comment>
<feature type="transmembrane region" description="Helical" evidence="1">
    <location>
        <begin position="304"/>
        <end position="326"/>
    </location>
</feature>
<proteinExistence type="predicted"/>
<dbReference type="OrthoDB" id="9451547at2759"/>
<organism evidence="3 4">
    <name type="scientific">Mycena venus</name>
    <dbReference type="NCBI Taxonomy" id="2733690"/>
    <lineage>
        <taxon>Eukaryota</taxon>
        <taxon>Fungi</taxon>
        <taxon>Dikarya</taxon>
        <taxon>Basidiomycota</taxon>
        <taxon>Agaricomycotina</taxon>
        <taxon>Agaricomycetes</taxon>
        <taxon>Agaricomycetidae</taxon>
        <taxon>Agaricales</taxon>
        <taxon>Marasmiineae</taxon>
        <taxon>Mycenaceae</taxon>
        <taxon>Mycena</taxon>
    </lineage>
</organism>
<keyword evidence="1" id="KW-1133">Transmembrane helix</keyword>
<evidence type="ECO:0000313" key="4">
    <source>
        <dbReference type="Proteomes" id="UP000620124"/>
    </source>
</evidence>
<feature type="signal peptide" evidence="2">
    <location>
        <begin position="1"/>
        <end position="16"/>
    </location>
</feature>
<evidence type="ECO:0000313" key="3">
    <source>
        <dbReference type="EMBL" id="KAF7356046.1"/>
    </source>
</evidence>
<dbReference type="PANTHER" id="PTHR35043:SF7">
    <property type="entry name" value="TRANSCRIPTION FACTOR DOMAIN-CONTAINING PROTEIN"/>
    <property type="match status" value="1"/>
</dbReference>
<keyword evidence="4" id="KW-1185">Reference proteome</keyword>
<keyword evidence="1" id="KW-0812">Transmembrane</keyword>
<feature type="chain" id="PRO_5034121611" evidence="2">
    <location>
        <begin position="17"/>
        <end position="415"/>
    </location>
</feature>
<dbReference type="AlphaFoldDB" id="A0A8H6YCX6"/>
<accession>A0A8H6YCX6</accession>
<evidence type="ECO:0000256" key="2">
    <source>
        <dbReference type="SAM" id="SignalP"/>
    </source>
</evidence>
<feature type="transmembrane region" description="Helical" evidence="1">
    <location>
        <begin position="82"/>
        <end position="102"/>
    </location>
</feature>
<reference evidence="3" key="1">
    <citation type="submission" date="2020-05" db="EMBL/GenBank/DDBJ databases">
        <title>Mycena genomes resolve the evolution of fungal bioluminescence.</title>
        <authorList>
            <person name="Tsai I.J."/>
        </authorList>
    </citation>
    <scope>NUCLEOTIDE SEQUENCE</scope>
    <source>
        <strain evidence="3">CCC161011</strain>
    </source>
</reference>
<keyword evidence="1" id="KW-0472">Membrane</keyword>
<feature type="transmembrane region" description="Helical" evidence="1">
    <location>
        <begin position="376"/>
        <end position="399"/>
    </location>
</feature>
<feature type="transmembrane region" description="Helical" evidence="1">
    <location>
        <begin position="338"/>
        <end position="364"/>
    </location>
</feature>
<feature type="transmembrane region" description="Helical" evidence="1">
    <location>
        <begin position="218"/>
        <end position="237"/>
    </location>
</feature>